<dbReference type="Proteomes" id="UP000724584">
    <property type="component" value="Unassembled WGS sequence"/>
</dbReference>
<dbReference type="EMBL" id="JAGIZQ010000007">
    <property type="protein sequence ID" value="KAH6617372.1"/>
    <property type="molecule type" value="Genomic_DNA"/>
</dbReference>
<protein>
    <submittedName>
        <fullName evidence="1">Uncharacterized protein</fullName>
    </submittedName>
</protein>
<organism evidence="1 2">
    <name type="scientific">Chaetomium tenue</name>
    <dbReference type="NCBI Taxonomy" id="1854479"/>
    <lineage>
        <taxon>Eukaryota</taxon>
        <taxon>Fungi</taxon>
        <taxon>Dikarya</taxon>
        <taxon>Ascomycota</taxon>
        <taxon>Pezizomycotina</taxon>
        <taxon>Sordariomycetes</taxon>
        <taxon>Sordariomycetidae</taxon>
        <taxon>Sordariales</taxon>
        <taxon>Chaetomiaceae</taxon>
        <taxon>Chaetomium</taxon>
    </lineage>
</organism>
<accession>A0ACB7NXC4</accession>
<evidence type="ECO:0000313" key="2">
    <source>
        <dbReference type="Proteomes" id="UP000724584"/>
    </source>
</evidence>
<proteinExistence type="predicted"/>
<name>A0ACB7NXC4_9PEZI</name>
<comment type="caution">
    <text evidence="1">The sequence shown here is derived from an EMBL/GenBank/DDBJ whole genome shotgun (WGS) entry which is preliminary data.</text>
</comment>
<evidence type="ECO:0000313" key="1">
    <source>
        <dbReference type="EMBL" id="KAH6617372.1"/>
    </source>
</evidence>
<gene>
    <name evidence="1" type="ORF">F5144DRAFT_660499</name>
</gene>
<keyword evidence="2" id="KW-1185">Reference proteome</keyword>
<sequence>MASFPERQKRSNFQFRTYRTIGSQLVNYQSQAYFDFPFPQPGVYRGVRKGEALFHSEYQYPVRGPGDVIRADPRPAGLAPARQRLRRKLLPRRLHWSKDLGFGGNGLASLFFLSDGSPNSRRQYFVAKCNLAGDADKTLRQEKMTTDEFQDAMHIIQTRKIPPVQNPRSSRRVRNREGPQASRRWTEADRDLRGIMLLEYCQRGSLHKALCVADAKKIHFPERALWHMFHCLIQALIAMAYPPPRHGDLYNGLLPPFMEEIPQDREKARWIHFDIDPHNVLVHKSEPGSDHPLIPALKLSDFGLAHELDDRNLGDNDHMLTFRGWAKHFFFTPEQFTAEWDHIPINEGPGTIYPPPRVAGNFSWKTNLFQMGAVMACLITQSYVPTPPWPVWTFIPGRALDPEYYSDSPQDDDAPAPGPDPGPAHYHGDDYDDEYDDEHDDDENEENTPPHHHHQAHHPAAPSSPSYAPPPPSPSYAAPPPPPPVYYDNADHGYPFLPHPNPNHYPRQNPEDLFPDGSPVGGSGYIRAWSYGQYLFSDEDRGSDASEFGHVSVRLRELVAWCMTDDPAYRPSLRWLEREVRGEIARRYGEEPDGELQGESVREVSEWIKTCLDAPLPKKPRQPRQPRGQAGGGGEGGGEGGEDGGTGNGFMASGTTKIRITTG</sequence>
<reference evidence="1 2" key="1">
    <citation type="journal article" date="2021" name="Nat. Commun.">
        <title>Genetic determinants of endophytism in the Arabidopsis root mycobiome.</title>
        <authorList>
            <person name="Mesny F."/>
            <person name="Miyauchi S."/>
            <person name="Thiergart T."/>
            <person name="Pickel B."/>
            <person name="Atanasova L."/>
            <person name="Karlsson M."/>
            <person name="Huettel B."/>
            <person name="Barry K.W."/>
            <person name="Haridas S."/>
            <person name="Chen C."/>
            <person name="Bauer D."/>
            <person name="Andreopoulos W."/>
            <person name="Pangilinan J."/>
            <person name="LaButti K."/>
            <person name="Riley R."/>
            <person name="Lipzen A."/>
            <person name="Clum A."/>
            <person name="Drula E."/>
            <person name="Henrissat B."/>
            <person name="Kohler A."/>
            <person name="Grigoriev I.V."/>
            <person name="Martin F.M."/>
            <person name="Hacquard S."/>
        </authorList>
    </citation>
    <scope>NUCLEOTIDE SEQUENCE [LARGE SCALE GENOMIC DNA]</scope>
    <source>
        <strain evidence="1 2">MPI-SDFR-AT-0079</strain>
    </source>
</reference>